<evidence type="ECO:0000256" key="1">
    <source>
        <dbReference type="SAM" id="MobiDB-lite"/>
    </source>
</evidence>
<evidence type="ECO:0000313" key="3">
    <source>
        <dbReference type="Proteomes" id="UP001153387"/>
    </source>
</evidence>
<name>A0A9X4KED6_9BACL</name>
<keyword evidence="3" id="KW-1185">Reference proteome</keyword>
<dbReference type="AlphaFoldDB" id="A0A9X4KED6"/>
<dbReference type="RefSeq" id="WP_277564407.1">
    <property type="nucleotide sequence ID" value="NZ_JAPDHZ010000002.1"/>
</dbReference>
<gene>
    <name evidence="2" type="ORF">OMP38_06765</name>
</gene>
<sequence length="105" mass="10809">MRADAIGGVPFVLSRRAIDAIGTEALGNPARAQAAALVSGLRVSGCDGVPFSGEREEPASAVSAYTAAWRECLSVRGARLGFPDQKRNRQAIGGGGQGTDDGRHT</sequence>
<protein>
    <submittedName>
        <fullName evidence="2">Uncharacterized protein</fullName>
    </submittedName>
</protein>
<dbReference type="Proteomes" id="UP001153387">
    <property type="component" value="Unassembled WGS sequence"/>
</dbReference>
<feature type="region of interest" description="Disordered" evidence="1">
    <location>
        <begin position="84"/>
        <end position="105"/>
    </location>
</feature>
<dbReference type="EMBL" id="JAPDHZ010000002">
    <property type="protein sequence ID" value="MDG0790589.1"/>
    <property type="molecule type" value="Genomic_DNA"/>
</dbReference>
<proteinExistence type="predicted"/>
<organism evidence="2 3">
    <name type="scientific">Cohnella ginsengisoli</name>
    <dbReference type="NCBI Taxonomy" id="425004"/>
    <lineage>
        <taxon>Bacteria</taxon>
        <taxon>Bacillati</taxon>
        <taxon>Bacillota</taxon>
        <taxon>Bacilli</taxon>
        <taxon>Bacillales</taxon>
        <taxon>Paenibacillaceae</taxon>
        <taxon>Cohnella</taxon>
    </lineage>
</organism>
<reference evidence="2 3" key="1">
    <citation type="submission" date="2022-10" db="EMBL/GenBank/DDBJ databases">
        <title>Comparative genomic analysis of Cohnella hashimotonis sp. nov., isolated from the International Space Station.</title>
        <authorList>
            <person name="Simpson A."/>
            <person name="Venkateswaran K."/>
        </authorList>
    </citation>
    <scope>NUCLEOTIDE SEQUENCE [LARGE SCALE GENOMIC DNA]</scope>
    <source>
        <strain evidence="2 3">DSM 18997</strain>
    </source>
</reference>
<evidence type="ECO:0000313" key="2">
    <source>
        <dbReference type="EMBL" id="MDG0790589.1"/>
    </source>
</evidence>
<accession>A0A9X4KED6</accession>
<comment type="caution">
    <text evidence="2">The sequence shown here is derived from an EMBL/GenBank/DDBJ whole genome shotgun (WGS) entry which is preliminary data.</text>
</comment>